<reference evidence="1" key="2">
    <citation type="submission" date="2025-08" db="UniProtKB">
        <authorList>
            <consortium name="Ensembl"/>
        </authorList>
    </citation>
    <scope>IDENTIFICATION</scope>
</reference>
<accession>H2XY28</accession>
<reference evidence="1" key="3">
    <citation type="submission" date="2025-09" db="UniProtKB">
        <authorList>
            <consortium name="Ensembl"/>
        </authorList>
    </citation>
    <scope>IDENTIFICATION</scope>
</reference>
<dbReference type="AlphaFoldDB" id="H2XY28"/>
<evidence type="ECO:0000313" key="2">
    <source>
        <dbReference type="Proteomes" id="UP000008144"/>
    </source>
</evidence>
<dbReference type="Proteomes" id="UP000008144">
    <property type="component" value="Unassembled WGS sequence"/>
</dbReference>
<sequence>MVCDKIPAFVLTIWAMSNYEGWSCLGCGSVPKTTKFMTLLPTSAANLVLANLTLQHFMNYHCNNYHTRNYEIN</sequence>
<name>H2XY28_CIOIN</name>
<dbReference type="Ensembl" id="ENSCINT00000030798.1">
    <property type="protein sequence ID" value="ENSCINP00000034562.1"/>
    <property type="gene ID" value="ENSCING00000024226.1"/>
</dbReference>
<protein>
    <submittedName>
        <fullName evidence="1">Uncharacterized protein</fullName>
    </submittedName>
</protein>
<dbReference type="InParanoid" id="H2XY28"/>
<keyword evidence="2" id="KW-1185">Reference proteome</keyword>
<reference evidence="2" key="1">
    <citation type="journal article" date="2002" name="Science">
        <title>The draft genome of Ciona intestinalis: insights into chordate and vertebrate origins.</title>
        <authorList>
            <person name="Dehal P."/>
            <person name="Satou Y."/>
            <person name="Campbell R.K."/>
            <person name="Chapman J."/>
            <person name="Degnan B."/>
            <person name="De Tomaso A."/>
            <person name="Davidson B."/>
            <person name="Di Gregorio A."/>
            <person name="Gelpke M."/>
            <person name="Goodstein D.M."/>
            <person name="Harafuji N."/>
            <person name="Hastings K.E."/>
            <person name="Ho I."/>
            <person name="Hotta K."/>
            <person name="Huang W."/>
            <person name="Kawashima T."/>
            <person name="Lemaire P."/>
            <person name="Martinez D."/>
            <person name="Meinertzhagen I.A."/>
            <person name="Necula S."/>
            <person name="Nonaka M."/>
            <person name="Putnam N."/>
            <person name="Rash S."/>
            <person name="Saiga H."/>
            <person name="Satake M."/>
            <person name="Terry A."/>
            <person name="Yamada L."/>
            <person name="Wang H.G."/>
            <person name="Awazu S."/>
            <person name="Azumi K."/>
            <person name="Boore J."/>
            <person name="Branno M."/>
            <person name="Chin-Bow S."/>
            <person name="DeSantis R."/>
            <person name="Doyle S."/>
            <person name="Francino P."/>
            <person name="Keys D.N."/>
            <person name="Haga S."/>
            <person name="Hayashi H."/>
            <person name="Hino K."/>
            <person name="Imai K.S."/>
            <person name="Inaba K."/>
            <person name="Kano S."/>
            <person name="Kobayashi K."/>
            <person name="Kobayashi M."/>
            <person name="Lee B.I."/>
            <person name="Makabe K.W."/>
            <person name="Manohar C."/>
            <person name="Matassi G."/>
            <person name="Medina M."/>
            <person name="Mochizuki Y."/>
            <person name="Mount S."/>
            <person name="Morishita T."/>
            <person name="Miura S."/>
            <person name="Nakayama A."/>
            <person name="Nishizaka S."/>
            <person name="Nomoto H."/>
            <person name="Ohta F."/>
            <person name="Oishi K."/>
            <person name="Rigoutsos I."/>
            <person name="Sano M."/>
            <person name="Sasaki A."/>
            <person name="Sasakura Y."/>
            <person name="Shoguchi E."/>
            <person name="Shin-i T."/>
            <person name="Spagnuolo A."/>
            <person name="Stainier D."/>
            <person name="Suzuki M.M."/>
            <person name="Tassy O."/>
            <person name="Takatori N."/>
            <person name="Tokuoka M."/>
            <person name="Yagi K."/>
            <person name="Yoshizaki F."/>
            <person name="Wada S."/>
            <person name="Zhang C."/>
            <person name="Hyatt P.D."/>
            <person name="Larimer F."/>
            <person name="Detter C."/>
            <person name="Doggett N."/>
            <person name="Glavina T."/>
            <person name="Hawkins T."/>
            <person name="Richardson P."/>
            <person name="Lucas S."/>
            <person name="Kohara Y."/>
            <person name="Levine M."/>
            <person name="Satoh N."/>
            <person name="Rokhsar D.S."/>
        </authorList>
    </citation>
    <scope>NUCLEOTIDE SEQUENCE [LARGE SCALE GENOMIC DNA]</scope>
</reference>
<proteinExistence type="predicted"/>
<dbReference type="HOGENOM" id="CLU_2704114_0_0_1"/>
<organism evidence="1 2">
    <name type="scientific">Ciona intestinalis</name>
    <name type="common">Transparent sea squirt</name>
    <name type="synonym">Ascidia intestinalis</name>
    <dbReference type="NCBI Taxonomy" id="7719"/>
    <lineage>
        <taxon>Eukaryota</taxon>
        <taxon>Metazoa</taxon>
        <taxon>Chordata</taxon>
        <taxon>Tunicata</taxon>
        <taxon>Ascidiacea</taxon>
        <taxon>Phlebobranchia</taxon>
        <taxon>Cionidae</taxon>
        <taxon>Ciona</taxon>
    </lineage>
</organism>
<evidence type="ECO:0000313" key="1">
    <source>
        <dbReference type="Ensembl" id="ENSCINP00000034562.1"/>
    </source>
</evidence>